<proteinExistence type="predicted"/>
<dbReference type="OrthoDB" id="10409107at2759"/>
<reference evidence="2" key="1">
    <citation type="submission" date="2016-06" db="EMBL/GenBank/DDBJ databases">
        <title>Parallel loss of symbiosis genes in relatives of nitrogen-fixing non-legume Parasponia.</title>
        <authorList>
            <person name="Van Velzen R."/>
            <person name="Holmer R."/>
            <person name="Bu F."/>
            <person name="Rutten L."/>
            <person name="Van Zeijl A."/>
            <person name="Liu W."/>
            <person name="Santuari L."/>
            <person name="Cao Q."/>
            <person name="Sharma T."/>
            <person name="Shen D."/>
            <person name="Roswanjaya Y."/>
            <person name="Wardhani T."/>
            <person name="Kalhor M.S."/>
            <person name="Jansen J."/>
            <person name="Van den Hoogen J."/>
            <person name="Gungor B."/>
            <person name="Hartog M."/>
            <person name="Hontelez J."/>
            <person name="Verver J."/>
            <person name="Yang W.-C."/>
            <person name="Schijlen E."/>
            <person name="Repin R."/>
            <person name="Schilthuizen M."/>
            <person name="Schranz E."/>
            <person name="Heidstra R."/>
            <person name="Miyata K."/>
            <person name="Fedorova E."/>
            <person name="Kohlen W."/>
            <person name="Bisseling T."/>
            <person name="Smit S."/>
            <person name="Geurts R."/>
        </authorList>
    </citation>
    <scope>NUCLEOTIDE SEQUENCE [LARGE SCALE GENOMIC DNA]</scope>
    <source>
        <strain evidence="2">cv. RG33-2</strain>
    </source>
</reference>
<evidence type="ECO:0000313" key="1">
    <source>
        <dbReference type="EMBL" id="PON83073.1"/>
    </source>
</evidence>
<organism evidence="1 2">
    <name type="scientific">Trema orientale</name>
    <name type="common">Charcoal tree</name>
    <name type="synonym">Celtis orientalis</name>
    <dbReference type="NCBI Taxonomy" id="63057"/>
    <lineage>
        <taxon>Eukaryota</taxon>
        <taxon>Viridiplantae</taxon>
        <taxon>Streptophyta</taxon>
        <taxon>Embryophyta</taxon>
        <taxon>Tracheophyta</taxon>
        <taxon>Spermatophyta</taxon>
        <taxon>Magnoliopsida</taxon>
        <taxon>eudicotyledons</taxon>
        <taxon>Gunneridae</taxon>
        <taxon>Pentapetalae</taxon>
        <taxon>rosids</taxon>
        <taxon>fabids</taxon>
        <taxon>Rosales</taxon>
        <taxon>Cannabaceae</taxon>
        <taxon>Trema</taxon>
    </lineage>
</organism>
<name>A0A2P5EC10_TREOI</name>
<dbReference type="AlphaFoldDB" id="A0A2P5EC10"/>
<evidence type="ECO:0000313" key="2">
    <source>
        <dbReference type="Proteomes" id="UP000237000"/>
    </source>
</evidence>
<sequence>MLQCSNPGSILALSTNENDGVEDATVIVLHVNDDEVVVEASDISKSGAEVEEEETVHGFADMEEELRFCEQRRRRRENPS</sequence>
<dbReference type="EMBL" id="JXTC01000184">
    <property type="protein sequence ID" value="PON83073.1"/>
    <property type="molecule type" value="Genomic_DNA"/>
</dbReference>
<dbReference type="InParanoid" id="A0A2P5EC10"/>
<protein>
    <submittedName>
        <fullName evidence="1">Uncharacterized protein</fullName>
    </submittedName>
</protein>
<keyword evidence="2" id="KW-1185">Reference proteome</keyword>
<gene>
    <name evidence="1" type="ORF">TorRG33x02_211820</name>
</gene>
<comment type="caution">
    <text evidence="1">The sequence shown here is derived from an EMBL/GenBank/DDBJ whole genome shotgun (WGS) entry which is preliminary data.</text>
</comment>
<dbReference type="Proteomes" id="UP000237000">
    <property type="component" value="Unassembled WGS sequence"/>
</dbReference>
<accession>A0A2P5EC10</accession>